<evidence type="ECO:0000313" key="1">
    <source>
        <dbReference type="EMBL" id="TMQ54286.1"/>
    </source>
</evidence>
<dbReference type="Proteomes" id="UP000319829">
    <property type="component" value="Unassembled WGS sequence"/>
</dbReference>
<gene>
    <name evidence="1" type="ORF">E6K74_07010</name>
</gene>
<dbReference type="EMBL" id="VBOU01000075">
    <property type="protein sequence ID" value="TMQ54286.1"/>
    <property type="molecule type" value="Genomic_DNA"/>
</dbReference>
<sequence>MWPSRFDPRQAARRAVDAACRAAGEKLRGAALYGSAVSGEFHAAYSDVNVAFVFSTLGAAELSALSRAYPEWRRSRLVRPLLLSEESLRRSLDSYPLEYLLIREGHQVIHGVDYFGPLVIARDELRLEVERVLRAQELGLGLSYVALAGTRGGARVWALHALNSIAASASGLLHLSGQPIPRLKRDLAERCAAAFGVDAAAFMRLLTLRETKRDRVDAVELLDSTLKILNQLLVSAERMSAPFRDA</sequence>
<dbReference type="InterPro" id="IPR043519">
    <property type="entry name" value="NT_sf"/>
</dbReference>
<organism evidence="1 2">
    <name type="scientific">Eiseniibacteriota bacterium</name>
    <dbReference type="NCBI Taxonomy" id="2212470"/>
    <lineage>
        <taxon>Bacteria</taxon>
        <taxon>Candidatus Eiseniibacteriota</taxon>
    </lineage>
</organism>
<evidence type="ECO:0000313" key="2">
    <source>
        <dbReference type="Proteomes" id="UP000319829"/>
    </source>
</evidence>
<dbReference type="AlphaFoldDB" id="A0A538SSD8"/>
<evidence type="ECO:0008006" key="3">
    <source>
        <dbReference type="Google" id="ProtNLM"/>
    </source>
</evidence>
<protein>
    <recommendedName>
        <fullName evidence="3">Nucleotidyltransferase domain-containing protein</fullName>
    </recommendedName>
</protein>
<name>A0A538SSD8_UNCEI</name>
<dbReference type="SUPFAM" id="SSF81301">
    <property type="entry name" value="Nucleotidyltransferase"/>
    <property type="match status" value="1"/>
</dbReference>
<accession>A0A538SSD8</accession>
<reference evidence="1 2" key="1">
    <citation type="journal article" date="2019" name="Nat. Microbiol.">
        <title>Mediterranean grassland soil C-N compound turnover is dependent on rainfall and depth, and is mediated by genomically divergent microorganisms.</title>
        <authorList>
            <person name="Diamond S."/>
            <person name="Andeer P.F."/>
            <person name="Li Z."/>
            <person name="Crits-Christoph A."/>
            <person name="Burstein D."/>
            <person name="Anantharaman K."/>
            <person name="Lane K.R."/>
            <person name="Thomas B.C."/>
            <person name="Pan C."/>
            <person name="Northen T.R."/>
            <person name="Banfield J.F."/>
        </authorList>
    </citation>
    <scope>NUCLEOTIDE SEQUENCE [LARGE SCALE GENOMIC DNA]</scope>
    <source>
        <strain evidence="1">WS_4</strain>
    </source>
</reference>
<comment type="caution">
    <text evidence="1">The sequence shown here is derived from an EMBL/GenBank/DDBJ whole genome shotgun (WGS) entry which is preliminary data.</text>
</comment>
<proteinExistence type="predicted"/>